<protein>
    <submittedName>
        <fullName evidence="9">DUF421 domain-containing protein</fullName>
    </submittedName>
</protein>
<dbReference type="Proteomes" id="UP000535491">
    <property type="component" value="Unassembled WGS sequence"/>
</dbReference>
<dbReference type="GO" id="GO:0005886">
    <property type="term" value="C:plasma membrane"/>
    <property type="evidence" value="ECO:0007669"/>
    <property type="project" value="UniProtKB-SubCell"/>
</dbReference>
<dbReference type="PANTHER" id="PTHR34582">
    <property type="entry name" value="UPF0702 TRANSMEMBRANE PROTEIN YCAP"/>
    <property type="match status" value="1"/>
</dbReference>
<accession>A0A7W2A7W9</accession>
<feature type="domain" description="YetF C-terminal" evidence="8">
    <location>
        <begin position="79"/>
        <end position="207"/>
    </location>
</feature>
<dbReference type="EMBL" id="JACEIQ010000011">
    <property type="protein sequence ID" value="MBA4494971.1"/>
    <property type="molecule type" value="Genomic_DNA"/>
</dbReference>
<dbReference type="AlphaFoldDB" id="A0A7W2A7W9"/>
<evidence type="ECO:0000256" key="1">
    <source>
        <dbReference type="ARBA" id="ARBA00004651"/>
    </source>
</evidence>
<evidence type="ECO:0000313" key="10">
    <source>
        <dbReference type="Proteomes" id="UP000535491"/>
    </source>
</evidence>
<evidence type="ECO:0000313" key="9">
    <source>
        <dbReference type="EMBL" id="MBA4494971.1"/>
    </source>
</evidence>
<dbReference type="InterPro" id="IPR023090">
    <property type="entry name" value="UPF0702_alpha/beta_dom_sf"/>
</dbReference>
<evidence type="ECO:0000256" key="6">
    <source>
        <dbReference type="ARBA" id="ARBA00023136"/>
    </source>
</evidence>
<dbReference type="RefSeq" id="WP_181752212.1">
    <property type="nucleotide sequence ID" value="NZ_JACEIQ010000011.1"/>
</dbReference>
<proteinExistence type="inferred from homology"/>
<name>A0A7W2A7W9_9BACL</name>
<evidence type="ECO:0000256" key="2">
    <source>
        <dbReference type="ARBA" id="ARBA00006448"/>
    </source>
</evidence>
<dbReference type="Gene3D" id="3.30.240.20">
    <property type="entry name" value="bsu07140 like domains"/>
    <property type="match status" value="2"/>
</dbReference>
<keyword evidence="4 7" id="KW-0812">Transmembrane</keyword>
<comment type="similarity">
    <text evidence="2">Belongs to the UPF0702 family.</text>
</comment>
<gene>
    <name evidence="9" type="ORF">H1191_11700</name>
</gene>
<evidence type="ECO:0000256" key="5">
    <source>
        <dbReference type="ARBA" id="ARBA00022989"/>
    </source>
</evidence>
<organism evidence="9 10">
    <name type="scientific">Paenactinomyces guangxiensis</name>
    <dbReference type="NCBI Taxonomy" id="1490290"/>
    <lineage>
        <taxon>Bacteria</taxon>
        <taxon>Bacillati</taxon>
        <taxon>Bacillota</taxon>
        <taxon>Bacilli</taxon>
        <taxon>Bacillales</taxon>
        <taxon>Thermoactinomycetaceae</taxon>
        <taxon>Paenactinomyces</taxon>
    </lineage>
</organism>
<sequence>MLYILKVVILFTFAILVLRLMGKSALAQVTPHDLMAIVIIAALATKPILVDSFGKALLAIALVVGIHILYSRLTLYQWSNRFILSEPTILVKHGKIVKQNLRRSRFPLSELLAVIRAKGYADIRMVQYAILEPTGTISVLPWDNLYPVTPKDLKLEIPYRGLTLSLVVDGQIQYHNLKLIEKDVGWLEKELKKHGYDNIDQVMYAAVSDRDSSLYVDNGEGKNTGSKYP</sequence>
<evidence type="ECO:0000256" key="4">
    <source>
        <dbReference type="ARBA" id="ARBA00022692"/>
    </source>
</evidence>
<comment type="caution">
    <text evidence="9">The sequence shown here is derived from an EMBL/GenBank/DDBJ whole genome shotgun (WGS) entry which is preliminary data.</text>
</comment>
<dbReference type="PANTHER" id="PTHR34582:SF5">
    <property type="entry name" value="UPF0702 TRANSMEMBRANE PROTEIN YETF"/>
    <property type="match status" value="1"/>
</dbReference>
<dbReference type="Pfam" id="PF04239">
    <property type="entry name" value="DUF421"/>
    <property type="match status" value="1"/>
</dbReference>
<evidence type="ECO:0000259" key="8">
    <source>
        <dbReference type="Pfam" id="PF04239"/>
    </source>
</evidence>
<keyword evidence="5 7" id="KW-1133">Transmembrane helix</keyword>
<evidence type="ECO:0000256" key="3">
    <source>
        <dbReference type="ARBA" id="ARBA00022475"/>
    </source>
</evidence>
<keyword evidence="3" id="KW-1003">Cell membrane</keyword>
<keyword evidence="6 7" id="KW-0472">Membrane</keyword>
<reference evidence="9 10" key="1">
    <citation type="submission" date="2020-07" db="EMBL/GenBank/DDBJ databases">
        <authorList>
            <person name="Feng H."/>
        </authorList>
    </citation>
    <scope>NUCLEOTIDE SEQUENCE [LARGE SCALE GENOMIC DNA]</scope>
    <source>
        <strain evidence="10">s-10</strain>
    </source>
</reference>
<keyword evidence="10" id="KW-1185">Reference proteome</keyword>
<dbReference type="InterPro" id="IPR007353">
    <property type="entry name" value="DUF421"/>
</dbReference>
<feature type="transmembrane region" description="Helical" evidence="7">
    <location>
        <begin position="37"/>
        <end position="70"/>
    </location>
</feature>
<evidence type="ECO:0000256" key="7">
    <source>
        <dbReference type="SAM" id="Phobius"/>
    </source>
</evidence>
<comment type="subcellular location">
    <subcellularLocation>
        <location evidence="1">Cell membrane</location>
        <topology evidence="1">Multi-pass membrane protein</topology>
    </subcellularLocation>
</comment>